<dbReference type="KEGG" id="pabs:JIR001_07040"/>
<accession>A0A8D5UCH1</accession>
<keyword evidence="2" id="KW-1185">Reference proteome</keyword>
<reference evidence="1" key="2">
    <citation type="journal article" date="2021" name="Microbiol. Resour. Announc.">
        <title>Complete Genome Sequence of Polycladomyces abyssicola JIR-001T, Isolated from Hemipelagic Sediment in Deep Seawater.</title>
        <authorList>
            <person name="Tsubouchi T."/>
            <person name="Kaneko Y."/>
        </authorList>
    </citation>
    <scope>NUCLEOTIDE SEQUENCE</scope>
    <source>
        <strain evidence="1">JIR-001</strain>
    </source>
</reference>
<proteinExistence type="predicted"/>
<evidence type="ECO:0000313" key="2">
    <source>
        <dbReference type="Proteomes" id="UP000677436"/>
    </source>
</evidence>
<gene>
    <name evidence="1" type="ORF">JIR001_07040</name>
</gene>
<dbReference type="EMBL" id="AP024601">
    <property type="protein sequence ID" value="BCU80921.1"/>
    <property type="molecule type" value="Genomic_DNA"/>
</dbReference>
<dbReference type="Proteomes" id="UP000677436">
    <property type="component" value="Chromosome"/>
</dbReference>
<protein>
    <submittedName>
        <fullName evidence="1">Uncharacterized protein</fullName>
    </submittedName>
</protein>
<reference evidence="1" key="1">
    <citation type="journal article" date="2013" name="Int. J. Syst. Evol. Microbiol.">
        <title>Polycladomyces abyssicola gen. nov., sp. nov., a thermophilic filamentous bacterium isolated from hemipelagic sediment.</title>
        <authorList>
            <person name="Tsubouchi T."/>
            <person name="Shimane Y."/>
            <person name="Mori K."/>
            <person name="Usui K."/>
            <person name="Hiraki T."/>
            <person name="Tame A."/>
            <person name="Uematsu K."/>
            <person name="Maruyama T."/>
            <person name="Hatada Y."/>
        </authorList>
    </citation>
    <scope>NUCLEOTIDE SEQUENCE</scope>
    <source>
        <strain evidence="1">JIR-001</strain>
    </source>
</reference>
<organism evidence="1 2">
    <name type="scientific">Polycladomyces abyssicola</name>
    <dbReference type="NCBI Taxonomy" id="1125966"/>
    <lineage>
        <taxon>Bacteria</taxon>
        <taxon>Bacillati</taxon>
        <taxon>Bacillota</taxon>
        <taxon>Bacilli</taxon>
        <taxon>Bacillales</taxon>
        <taxon>Thermoactinomycetaceae</taxon>
        <taxon>Polycladomyces</taxon>
    </lineage>
</organism>
<sequence length="93" mass="10482">MSTIAYGCPICNGLISLSILCPHCGETMEDHGRLLDMFAPYSPYRPIDDLKKTDGWIDEENHQCPHVVYCPQCDFSDTLMVAEVNLSAIYPDR</sequence>
<dbReference type="AlphaFoldDB" id="A0A8D5UCH1"/>
<dbReference type="RefSeq" id="WP_212774225.1">
    <property type="nucleotide sequence ID" value="NZ_AP024601.1"/>
</dbReference>
<name>A0A8D5UCH1_9BACL</name>
<evidence type="ECO:0000313" key="1">
    <source>
        <dbReference type="EMBL" id="BCU80921.1"/>
    </source>
</evidence>